<dbReference type="InterPro" id="IPR046848">
    <property type="entry name" value="E_motif"/>
</dbReference>
<evidence type="ECO:0008006" key="5">
    <source>
        <dbReference type="Google" id="ProtNLM"/>
    </source>
</evidence>
<evidence type="ECO:0000313" key="4">
    <source>
        <dbReference type="Proteomes" id="UP000224567"/>
    </source>
</evidence>
<dbReference type="FunFam" id="1.25.40.10:FF:000090">
    <property type="entry name" value="Pentatricopeptide repeat-containing protein, chloroplastic"/>
    <property type="match status" value="1"/>
</dbReference>
<keyword evidence="1" id="KW-0677">Repeat</keyword>
<evidence type="ECO:0000256" key="1">
    <source>
        <dbReference type="ARBA" id="ARBA00022737"/>
    </source>
</evidence>
<evidence type="ECO:0000256" key="2">
    <source>
        <dbReference type="PROSITE-ProRule" id="PRU00708"/>
    </source>
</evidence>
<dbReference type="AlphaFoldDB" id="A0A2G2XIT7"/>
<dbReference type="OrthoDB" id="1880841at2759"/>
<dbReference type="PANTHER" id="PTHR47926">
    <property type="entry name" value="PENTATRICOPEPTIDE REPEAT-CONTAINING PROTEIN"/>
    <property type="match status" value="1"/>
</dbReference>
<gene>
    <name evidence="3" type="ORF">CQW23_05881</name>
</gene>
<dbReference type="FunFam" id="1.25.40.10:FF:000361">
    <property type="entry name" value="Pentatricopeptide repeat-containing protein chloroplastic"/>
    <property type="match status" value="1"/>
</dbReference>
<dbReference type="GO" id="GO:0009451">
    <property type="term" value="P:RNA modification"/>
    <property type="evidence" value="ECO:0007669"/>
    <property type="project" value="InterPro"/>
</dbReference>
<organism evidence="3 4">
    <name type="scientific">Capsicum baccatum</name>
    <name type="common">Peruvian pepper</name>
    <dbReference type="NCBI Taxonomy" id="33114"/>
    <lineage>
        <taxon>Eukaryota</taxon>
        <taxon>Viridiplantae</taxon>
        <taxon>Streptophyta</taxon>
        <taxon>Embryophyta</taxon>
        <taxon>Tracheophyta</taxon>
        <taxon>Spermatophyta</taxon>
        <taxon>Magnoliopsida</taxon>
        <taxon>eudicotyledons</taxon>
        <taxon>Gunneridae</taxon>
        <taxon>Pentapetalae</taxon>
        <taxon>asterids</taxon>
        <taxon>lamiids</taxon>
        <taxon>Solanales</taxon>
        <taxon>Solanaceae</taxon>
        <taxon>Solanoideae</taxon>
        <taxon>Capsiceae</taxon>
        <taxon>Capsicum</taxon>
    </lineage>
</organism>
<dbReference type="Pfam" id="PF01535">
    <property type="entry name" value="PPR"/>
    <property type="match status" value="6"/>
</dbReference>
<dbReference type="InterPro" id="IPR046960">
    <property type="entry name" value="PPR_At4g14850-like_plant"/>
</dbReference>
<dbReference type="FunFam" id="1.25.40.10:FF:001226">
    <property type="entry name" value="Pentatricopeptide repeat-containing protein At3g03580"/>
    <property type="match status" value="1"/>
</dbReference>
<dbReference type="InterPro" id="IPR011990">
    <property type="entry name" value="TPR-like_helical_dom_sf"/>
</dbReference>
<dbReference type="GO" id="GO:0003723">
    <property type="term" value="F:RNA binding"/>
    <property type="evidence" value="ECO:0007669"/>
    <property type="project" value="InterPro"/>
</dbReference>
<comment type="caution">
    <text evidence="3">The sequence shown here is derived from an EMBL/GenBank/DDBJ whole genome shotgun (WGS) entry which is preliminary data.</text>
</comment>
<reference evidence="4" key="2">
    <citation type="journal article" date="2017" name="J. Anim. Genet.">
        <title>Multiple reference genome sequences of hot pepper reveal the massive evolution of plant disease resistance genes by retroduplication.</title>
        <authorList>
            <person name="Kim S."/>
            <person name="Park J."/>
            <person name="Yeom S.-I."/>
            <person name="Kim Y.-M."/>
            <person name="Seo E."/>
            <person name="Kim K.-T."/>
            <person name="Kim M.-S."/>
            <person name="Lee J.M."/>
            <person name="Cheong K."/>
            <person name="Shin H.-S."/>
            <person name="Kim S.-B."/>
            <person name="Han K."/>
            <person name="Lee J."/>
            <person name="Park M."/>
            <person name="Lee H.-A."/>
            <person name="Lee H.-Y."/>
            <person name="Lee Y."/>
            <person name="Oh S."/>
            <person name="Lee J.H."/>
            <person name="Choi E."/>
            <person name="Choi E."/>
            <person name="Lee S.E."/>
            <person name="Jeon J."/>
            <person name="Kim H."/>
            <person name="Choi G."/>
            <person name="Song H."/>
            <person name="Lee J."/>
            <person name="Lee S.-C."/>
            <person name="Kwon J.-K."/>
            <person name="Lee H.-Y."/>
            <person name="Koo N."/>
            <person name="Hong Y."/>
            <person name="Kim R.W."/>
            <person name="Kang W.-H."/>
            <person name="Huh J.H."/>
            <person name="Kang B.-C."/>
            <person name="Yang T.-J."/>
            <person name="Lee Y.-H."/>
            <person name="Bennetzen J.L."/>
            <person name="Choi D."/>
        </authorList>
    </citation>
    <scope>NUCLEOTIDE SEQUENCE [LARGE SCALE GENOMIC DNA]</scope>
    <source>
        <strain evidence="4">cv. PBC81</strain>
    </source>
</reference>
<dbReference type="FunFam" id="1.25.40.10:FF:000475">
    <property type="entry name" value="Pentatricopeptide repeat-containing protein At5g40410, mitochondrial"/>
    <property type="match status" value="1"/>
</dbReference>
<evidence type="ECO:0000313" key="3">
    <source>
        <dbReference type="EMBL" id="PHT57395.1"/>
    </source>
</evidence>
<feature type="repeat" description="PPR" evidence="2">
    <location>
        <begin position="673"/>
        <end position="707"/>
    </location>
</feature>
<keyword evidence="4" id="KW-1185">Reference proteome</keyword>
<dbReference type="Gene3D" id="1.25.40.10">
    <property type="entry name" value="Tetratricopeptide repeat domain"/>
    <property type="match status" value="6"/>
</dbReference>
<reference evidence="3 4" key="1">
    <citation type="journal article" date="2017" name="Genome Biol.">
        <title>New reference genome sequences of hot pepper reveal the massive evolution of plant disease-resistance genes by retroduplication.</title>
        <authorList>
            <person name="Kim S."/>
            <person name="Park J."/>
            <person name="Yeom S.I."/>
            <person name="Kim Y.M."/>
            <person name="Seo E."/>
            <person name="Kim K.T."/>
            <person name="Kim M.S."/>
            <person name="Lee J.M."/>
            <person name="Cheong K."/>
            <person name="Shin H.S."/>
            <person name="Kim S.B."/>
            <person name="Han K."/>
            <person name="Lee J."/>
            <person name="Park M."/>
            <person name="Lee H.A."/>
            <person name="Lee H.Y."/>
            <person name="Lee Y."/>
            <person name="Oh S."/>
            <person name="Lee J.H."/>
            <person name="Choi E."/>
            <person name="Choi E."/>
            <person name="Lee S.E."/>
            <person name="Jeon J."/>
            <person name="Kim H."/>
            <person name="Choi G."/>
            <person name="Song H."/>
            <person name="Lee J."/>
            <person name="Lee S.C."/>
            <person name="Kwon J.K."/>
            <person name="Lee H.Y."/>
            <person name="Koo N."/>
            <person name="Hong Y."/>
            <person name="Kim R.W."/>
            <person name="Kang W.H."/>
            <person name="Huh J.H."/>
            <person name="Kang B.C."/>
            <person name="Yang T.J."/>
            <person name="Lee Y.H."/>
            <person name="Bennetzen J.L."/>
            <person name="Choi D."/>
        </authorList>
    </citation>
    <scope>NUCLEOTIDE SEQUENCE [LARGE SCALE GENOMIC DNA]</scope>
    <source>
        <strain evidence="4">cv. PBC81</strain>
    </source>
</reference>
<dbReference type="NCBIfam" id="TIGR00756">
    <property type="entry name" value="PPR"/>
    <property type="match status" value="4"/>
</dbReference>
<proteinExistence type="predicted"/>
<sequence length="888" mass="99915">MPQRDLVSWYQKDLLCFCVNTKSLVQTQQLHAFAIIHGLLPTSTSISAALILRYAAFSSNSRIVQMMFNQSLPFLRSAFLYNTLIRARTMMGVADVHIFTFDVYNGMLRSGVVPHDHTFPFVLKLCTDYTEIKKGLEVHGMLMKLGFDYDVFVNNTLLLFYGSFGDLAGARTVFNEMPKRDLVSWNSVIRVFSDSKCYFEAIGVIKEMFLWSLCTDYTEIKKGLEVHGMLMKLGFDYDVFVNNTLLLFYGSYGDLAGARMVFNEMPKRDLVSWNSVIRVFSDSKCYFEAIGVIKEMFLWSEFKPNVVSVVSVLPVCAVLEDEIMVSEIHCYGIKVGLDCQVSAGNAFVDAYGKCLNVESSRRVFDEMVERNVVSWNAMIGTFAHNGFNNHALESFRFMIDEGWRVNSTTISSLLPFLVELVKFSKGREVHGFCLRTGLECDVFSANALIDMYAKSERSAEASAVFYNLGSRKVVSWNTMVANFAQNRLELEAIGLVREMQSSGETPTSVTLTNVLPACERIGCLHSGKEIHARSIRNGSVTDLFVSNAITDMYAKCGCLNLAQNVFDMSLRDEVSYNILIVGYSQTSHCSKSLELFSEMVLNGMKHDTVSFVGVLSACATISAIKQGKEIHAFAVRRMFHEHLFVANSLLDLYTKCGRIDLSRNVFDRIENRDVASWNTMILGYGMLGDLHTAVDMFEAMGEDGVEHDSVSYIAVLSACSHGGLVDKGKKYFNDMLARNIEPSQMHYACMVDLLGRSGLMDEAINLITGLPFKLDSNVWAALLGACRLRGNEDLGSWAAEHLLKLQPHHPGYYALLSNMYAEAGRWGEADRIRELMKLRGVQKTPGLVGFKFKTRSMLLLLDKDWKDWIHVCRLRTLVEVGCFLNFRV</sequence>
<dbReference type="EMBL" id="MLFT02000002">
    <property type="protein sequence ID" value="PHT57395.1"/>
    <property type="molecule type" value="Genomic_DNA"/>
</dbReference>
<dbReference type="InterPro" id="IPR002885">
    <property type="entry name" value="PPR_rpt"/>
</dbReference>
<feature type="repeat" description="PPR" evidence="2">
    <location>
        <begin position="371"/>
        <end position="405"/>
    </location>
</feature>
<feature type="repeat" description="PPR" evidence="2">
    <location>
        <begin position="572"/>
        <end position="606"/>
    </location>
</feature>
<dbReference type="Pfam" id="PF13041">
    <property type="entry name" value="PPR_2"/>
    <property type="match status" value="1"/>
</dbReference>
<dbReference type="Proteomes" id="UP000224567">
    <property type="component" value="Unassembled WGS sequence"/>
</dbReference>
<feature type="repeat" description="PPR" evidence="2">
    <location>
        <begin position="708"/>
        <end position="742"/>
    </location>
</feature>
<protein>
    <recommendedName>
        <fullName evidence="5">Pentatricopeptide repeat-containing protein</fullName>
    </recommendedName>
</protein>
<dbReference type="PANTHER" id="PTHR47926:SF427">
    <property type="entry name" value="TETRATRICOPEPTIDE-LIKE HELICAL DOMAIN SUPERFAMILY"/>
    <property type="match status" value="1"/>
</dbReference>
<dbReference type="Pfam" id="PF20431">
    <property type="entry name" value="E_motif"/>
    <property type="match status" value="1"/>
</dbReference>
<name>A0A2G2XIT7_CAPBA</name>
<accession>A0A2G2XIT7</accession>
<feature type="repeat" description="PPR" evidence="2">
    <location>
        <begin position="472"/>
        <end position="506"/>
    </location>
</feature>
<dbReference type="PROSITE" id="PS51375">
    <property type="entry name" value="PPR"/>
    <property type="match status" value="5"/>
</dbReference>